<feature type="region of interest" description="Disordered" evidence="1">
    <location>
        <begin position="301"/>
        <end position="340"/>
    </location>
</feature>
<name>A0ABP0PLF8_9DINO</name>
<comment type="caution">
    <text evidence="2">The sequence shown here is derived from an EMBL/GenBank/DDBJ whole genome shotgun (WGS) entry which is preliminary data.</text>
</comment>
<feature type="region of interest" description="Disordered" evidence="1">
    <location>
        <begin position="1"/>
        <end position="33"/>
    </location>
</feature>
<gene>
    <name evidence="2" type="ORF">CCMP2556_LOCUS37314</name>
</gene>
<accession>A0ABP0PLF8</accession>
<organism evidence="2 3">
    <name type="scientific">Durusdinium trenchii</name>
    <dbReference type="NCBI Taxonomy" id="1381693"/>
    <lineage>
        <taxon>Eukaryota</taxon>
        <taxon>Sar</taxon>
        <taxon>Alveolata</taxon>
        <taxon>Dinophyceae</taxon>
        <taxon>Suessiales</taxon>
        <taxon>Symbiodiniaceae</taxon>
        <taxon>Durusdinium</taxon>
    </lineage>
</organism>
<sequence>MEPAAEPRVGAFEPMSEPMTRSPARAPLTLPRPEVSVPIPRSYSHQKVPCNLEPRLLALEQNVGRNADLCAKIEGFFERVTARVDALESNQLAKDILVDLQEKMRSIEQEWEKHDFVRIEKMTDTTDQEQEWKAALAKHKEELDETMKVRMSQHKKELDRAVLRLNERFDTMAKDIFSLKSNSITFQDQTSQQILDLKTTYSKHGQELQQLQNFRELRESWLETFEKRMVEVEDSVAYSEKVHVESSHALRVHLESLQAEVEDSLQEVCSVHADYGARVGKIELYLAKPFHCAPQAYGEPLAASEPQSTLRIPIPPKRGPTSQPDVAHEPRSISKNAQQQ</sequence>
<dbReference type="EMBL" id="CAXAMN010023184">
    <property type="protein sequence ID" value="CAK9075744.1"/>
    <property type="molecule type" value="Genomic_DNA"/>
</dbReference>
<dbReference type="Proteomes" id="UP001642484">
    <property type="component" value="Unassembled WGS sequence"/>
</dbReference>
<keyword evidence="3" id="KW-1185">Reference proteome</keyword>
<proteinExistence type="predicted"/>
<evidence type="ECO:0000313" key="3">
    <source>
        <dbReference type="Proteomes" id="UP001642484"/>
    </source>
</evidence>
<evidence type="ECO:0000313" key="2">
    <source>
        <dbReference type="EMBL" id="CAK9075744.1"/>
    </source>
</evidence>
<reference evidence="2 3" key="1">
    <citation type="submission" date="2024-02" db="EMBL/GenBank/DDBJ databases">
        <authorList>
            <person name="Chen Y."/>
            <person name="Shah S."/>
            <person name="Dougan E. K."/>
            <person name="Thang M."/>
            <person name="Chan C."/>
        </authorList>
    </citation>
    <scope>NUCLEOTIDE SEQUENCE [LARGE SCALE GENOMIC DNA]</scope>
</reference>
<protein>
    <submittedName>
        <fullName evidence="2">Uncharacterized protein</fullName>
    </submittedName>
</protein>
<evidence type="ECO:0000256" key="1">
    <source>
        <dbReference type="SAM" id="MobiDB-lite"/>
    </source>
</evidence>